<dbReference type="PANTHER" id="PTHR22306:SF2">
    <property type="entry name" value="CHROMOSOME 7 OPEN READING FRAME 50"/>
    <property type="match status" value="1"/>
</dbReference>
<dbReference type="AlphaFoldDB" id="A0A2V1AQA7"/>
<dbReference type="Pfam" id="PF10180">
    <property type="entry name" value="WKF"/>
    <property type="match status" value="1"/>
</dbReference>
<dbReference type="EMBL" id="PKFO01000003">
    <property type="protein sequence ID" value="PVH19975.1"/>
    <property type="molecule type" value="Genomic_DNA"/>
</dbReference>
<feature type="region of interest" description="Disordered" evidence="1">
    <location>
        <begin position="157"/>
        <end position="334"/>
    </location>
</feature>
<feature type="domain" description="WKF" evidence="2">
    <location>
        <begin position="83"/>
        <end position="142"/>
    </location>
</feature>
<feature type="compositionally biased region" description="Basic and acidic residues" evidence="1">
    <location>
        <begin position="157"/>
        <end position="194"/>
    </location>
</feature>
<dbReference type="RefSeq" id="XP_025340915.1">
    <property type="nucleotide sequence ID" value="XM_025485450.1"/>
</dbReference>
<feature type="compositionally biased region" description="Basic and acidic residues" evidence="1">
    <location>
        <begin position="273"/>
        <end position="291"/>
    </location>
</feature>
<dbReference type="STRING" id="45357.A0A2V1AQA7"/>
<comment type="caution">
    <text evidence="3">The sequence shown here is derived from an EMBL/GenBank/DDBJ whole genome shotgun (WGS) entry which is preliminary data.</text>
</comment>
<evidence type="ECO:0000313" key="4">
    <source>
        <dbReference type="Proteomes" id="UP000244309"/>
    </source>
</evidence>
<reference evidence="3 4" key="1">
    <citation type="submission" date="2017-12" db="EMBL/GenBank/DDBJ databases">
        <title>Genome Sequence of a Multidrug-Resistant Candida haemulonii Isolate from a Patient with Chronic Leg Ulcers in Israel.</title>
        <authorList>
            <person name="Chow N.A."/>
            <person name="Gade L."/>
            <person name="Batra D."/>
            <person name="Rowe L.A."/>
            <person name="Ben-Ami R."/>
            <person name="Loparev V.N."/>
            <person name="Litvintseva A.P."/>
        </authorList>
    </citation>
    <scope>NUCLEOTIDE SEQUENCE [LARGE SCALE GENOMIC DNA]</scope>
    <source>
        <strain evidence="3 4">B11899</strain>
    </source>
</reference>
<dbReference type="PANTHER" id="PTHR22306">
    <property type="entry name" value="CHROMOSOME 7 OPEN READING FRAME 50"/>
    <property type="match status" value="1"/>
</dbReference>
<name>A0A2V1AQA7_9ASCO</name>
<evidence type="ECO:0000313" key="3">
    <source>
        <dbReference type="EMBL" id="PVH19975.1"/>
    </source>
</evidence>
<dbReference type="VEuPathDB" id="FungiDB:CXQ85_001752"/>
<feature type="compositionally biased region" description="Basic residues" evidence="1">
    <location>
        <begin position="305"/>
        <end position="328"/>
    </location>
</feature>
<proteinExistence type="predicted"/>
<dbReference type="OrthoDB" id="10261563at2759"/>
<gene>
    <name evidence="3" type="ORF">CXQ85_001752</name>
</gene>
<organism evidence="3 4">
    <name type="scientific">Candidozyma haemuli</name>
    <dbReference type="NCBI Taxonomy" id="45357"/>
    <lineage>
        <taxon>Eukaryota</taxon>
        <taxon>Fungi</taxon>
        <taxon>Dikarya</taxon>
        <taxon>Ascomycota</taxon>
        <taxon>Saccharomycotina</taxon>
        <taxon>Pichiomycetes</taxon>
        <taxon>Metschnikowiaceae</taxon>
        <taxon>Candidozyma</taxon>
    </lineage>
</organism>
<dbReference type="InterPro" id="IPR019327">
    <property type="entry name" value="WKF"/>
</dbReference>
<feature type="region of interest" description="Disordered" evidence="1">
    <location>
        <begin position="34"/>
        <end position="81"/>
    </location>
</feature>
<dbReference type="Proteomes" id="UP000244309">
    <property type="component" value="Unassembled WGS sequence"/>
</dbReference>
<feature type="compositionally biased region" description="Basic and acidic residues" evidence="1">
    <location>
        <begin position="69"/>
        <end position="81"/>
    </location>
</feature>
<sequence length="334" mass="38233">MATEPAWKRLGLKINENRENTSFSSVVHLESANVDKQLAKKLNKKRHREEENKKKNSKEKKPPKRAKVPKSERKPPPEKDQLAYLRQYATDKENWKFSKQKQNWILKNLDSIPNEYEGNLISYIEGIQGGARDRLVEQLTEVANQWNEVCKAIEDKVNAELYGDGKTDAENEDSEKKEEEDKKEGPQVTREHAIRTKKLLHALTDEPVEFLGLTEEEESESTEAQKGTQESETKENKEEDKDEEKAEDNSEEAQKESSEGKDAPNPESDDEKSEEKGDQPEDNLIIERVDVEDYFEDSDPEPPKKSKSSSKSKSKSSKSKSKSSKHRKASDASK</sequence>
<keyword evidence="4" id="KW-1185">Reference proteome</keyword>
<dbReference type="GeneID" id="37007083"/>
<protein>
    <recommendedName>
        <fullName evidence="2">WKF domain-containing protein</fullName>
    </recommendedName>
</protein>
<evidence type="ECO:0000259" key="2">
    <source>
        <dbReference type="Pfam" id="PF10180"/>
    </source>
</evidence>
<feature type="compositionally biased region" description="Basic and acidic residues" evidence="1">
    <location>
        <begin position="229"/>
        <end position="264"/>
    </location>
</feature>
<evidence type="ECO:0000256" key="1">
    <source>
        <dbReference type="SAM" id="MobiDB-lite"/>
    </source>
</evidence>
<accession>A0A2V1AQA7</accession>
<feature type="compositionally biased region" description="Basic residues" evidence="1">
    <location>
        <begin position="55"/>
        <end position="68"/>
    </location>
</feature>